<feature type="compositionally biased region" description="Basic residues" evidence="1">
    <location>
        <begin position="277"/>
        <end position="289"/>
    </location>
</feature>
<dbReference type="GO" id="GO:0000786">
    <property type="term" value="C:nucleosome"/>
    <property type="evidence" value="ECO:0007669"/>
    <property type="project" value="InterPro"/>
</dbReference>
<protein>
    <recommendedName>
        <fullName evidence="4">Polyhydroxyalkanoate synthesis regulator phasin</fullName>
    </recommendedName>
</protein>
<feature type="region of interest" description="Disordered" evidence="1">
    <location>
        <begin position="275"/>
        <end position="295"/>
    </location>
</feature>
<proteinExistence type="predicted"/>
<dbReference type="InterPro" id="IPR005819">
    <property type="entry name" value="H1/H5"/>
</dbReference>
<dbReference type="PRINTS" id="PR00624">
    <property type="entry name" value="HISTONEH5"/>
</dbReference>
<feature type="region of interest" description="Disordered" evidence="1">
    <location>
        <begin position="191"/>
        <end position="219"/>
    </location>
</feature>
<gene>
    <name evidence="2" type="ORF">Cch02nite_33220</name>
</gene>
<evidence type="ECO:0000313" key="3">
    <source>
        <dbReference type="Proteomes" id="UP000619293"/>
    </source>
</evidence>
<dbReference type="GO" id="GO:0003677">
    <property type="term" value="F:DNA binding"/>
    <property type="evidence" value="ECO:0007669"/>
    <property type="project" value="InterPro"/>
</dbReference>
<evidence type="ECO:0000313" key="2">
    <source>
        <dbReference type="EMBL" id="GIF89878.1"/>
    </source>
</evidence>
<feature type="compositionally biased region" description="Low complexity" evidence="1">
    <location>
        <begin position="191"/>
        <end position="203"/>
    </location>
</feature>
<name>A0A8J3NRX2_9ACTN</name>
<dbReference type="RefSeq" id="WP_191843313.1">
    <property type="nucleotide sequence ID" value="NZ_BAAALB010000023.1"/>
</dbReference>
<feature type="compositionally biased region" description="Low complexity" evidence="1">
    <location>
        <begin position="119"/>
        <end position="134"/>
    </location>
</feature>
<dbReference type="EMBL" id="BONG01000019">
    <property type="protein sequence ID" value="GIF89878.1"/>
    <property type="molecule type" value="Genomic_DNA"/>
</dbReference>
<dbReference type="Proteomes" id="UP000619293">
    <property type="component" value="Unassembled WGS sequence"/>
</dbReference>
<accession>A0A8J3NRX2</accession>
<evidence type="ECO:0000256" key="1">
    <source>
        <dbReference type="SAM" id="MobiDB-lite"/>
    </source>
</evidence>
<evidence type="ECO:0008006" key="4">
    <source>
        <dbReference type="Google" id="ProtNLM"/>
    </source>
</evidence>
<dbReference type="AlphaFoldDB" id="A0A8J3NRX2"/>
<feature type="region of interest" description="Disordered" evidence="1">
    <location>
        <begin position="113"/>
        <end position="134"/>
    </location>
</feature>
<sequence length="295" mass="29401">MTAVASKSSEPMQDVVKAYLELAFGLTEASKKKAEKTVKKAAKELLGKSGATAAQLQTMAEELVTTGLQNREAITRIVRLELDRALGRVGLATAEEVATLTARIEDLEAELREAKAERPASTTNGSSAAASPVVAPAPVAKKAVAKKAVAPAKATAPAKVAEPAAAPVEPVTTTPAAVAKRVKKAAPVAKAAPAKKAPAAKAEPSQETPIKGAAAARKPAEAVAKKTAKAVAGKAAAGVDAATAIEAVAKATSGSPEPVAPVAFSSAADVPVAAKKAPAKKTAAKKAPARKAATA</sequence>
<dbReference type="GO" id="GO:0030527">
    <property type="term" value="F:structural constituent of chromatin"/>
    <property type="evidence" value="ECO:0007669"/>
    <property type="project" value="InterPro"/>
</dbReference>
<comment type="caution">
    <text evidence="2">The sequence shown here is derived from an EMBL/GenBank/DDBJ whole genome shotgun (WGS) entry which is preliminary data.</text>
</comment>
<organism evidence="2 3">
    <name type="scientific">Catellatospora chokoriensis</name>
    <dbReference type="NCBI Taxonomy" id="310353"/>
    <lineage>
        <taxon>Bacteria</taxon>
        <taxon>Bacillati</taxon>
        <taxon>Actinomycetota</taxon>
        <taxon>Actinomycetes</taxon>
        <taxon>Micromonosporales</taxon>
        <taxon>Micromonosporaceae</taxon>
        <taxon>Catellatospora</taxon>
    </lineage>
</organism>
<keyword evidence="3" id="KW-1185">Reference proteome</keyword>
<reference evidence="2 3" key="1">
    <citation type="submission" date="2021-01" db="EMBL/GenBank/DDBJ databases">
        <title>Whole genome shotgun sequence of Catellatospora chokoriensis NBRC 107358.</title>
        <authorList>
            <person name="Komaki H."/>
            <person name="Tamura T."/>
        </authorList>
    </citation>
    <scope>NUCLEOTIDE SEQUENCE [LARGE SCALE GENOMIC DNA]</scope>
    <source>
        <strain evidence="2 3">NBRC 107358</strain>
    </source>
</reference>
<dbReference type="GO" id="GO:0006334">
    <property type="term" value="P:nucleosome assembly"/>
    <property type="evidence" value="ECO:0007669"/>
    <property type="project" value="InterPro"/>
</dbReference>